<protein>
    <recommendedName>
        <fullName evidence="7">Protein CHUP1, chloroplastic</fullName>
    </recommendedName>
</protein>
<dbReference type="Gramene" id="C.cajan_02010.t">
    <property type="protein sequence ID" value="C.cajan_02010.t"/>
    <property type="gene ID" value="C.cajan_02010"/>
</dbReference>
<evidence type="ECO:0008006" key="7">
    <source>
        <dbReference type="Google" id="ProtNLM"/>
    </source>
</evidence>
<feature type="region of interest" description="Disordered" evidence="3">
    <location>
        <begin position="255"/>
        <end position="323"/>
    </location>
</feature>
<organism evidence="5 6">
    <name type="scientific">Cajanus cajan</name>
    <name type="common">Pigeon pea</name>
    <name type="synonym">Cajanus indicus</name>
    <dbReference type="NCBI Taxonomy" id="3821"/>
    <lineage>
        <taxon>Eukaryota</taxon>
        <taxon>Viridiplantae</taxon>
        <taxon>Streptophyta</taxon>
        <taxon>Embryophyta</taxon>
        <taxon>Tracheophyta</taxon>
        <taxon>Spermatophyta</taxon>
        <taxon>Magnoliopsida</taxon>
        <taxon>eudicotyledons</taxon>
        <taxon>Gunneridae</taxon>
        <taxon>Pentapetalae</taxon>
        <taxon>rosids</taxon>
        <taxon>fabids</taxon>
        <taxon>Fabales</taxon>
        <taxon>Fabaceae</taxon>
        <taxon>Papilionoideae</taxon>
        <taxon>50 kb inversion clade</taxon>
        <taxon>NPAAA clade</taxon>
        <taxon>indigoferoid/millettioid clade</taxon>
        <taxon>Phaseoleae</taxon>
        <taxon>Cajanus</taxon>
    </lineage>
</organism>
<evidence type="ECO:0000256" key="2">
    <source>
        <dbReference type="SAM" id="Coils"/>
    </source>
</evidence>
<proteinExistence type="predicted"/>
<feature type="coiled-coil region" evidence="2">
    <location>
        <begin position="28"/>
        <end position="96"/>
    </location>
</feature>
<name>A0A151SM35_CAJCA</name>
<feature type="compositionally biased region" description="Basic and acidic residues" evidence="3">
    <location>
        <begin position="446"/>
        <end position="462"/>
    </location>
</feature>
<evidence type="ECO:0000313" key="6">
    <source>
        <dbReference type="Proteomes" id="UP000075243"/>
    </source>
</evidence>
<accession>A0A151SM35</accession>
<evidence type="ECO:0000256" key="4">
    <source>
        <dbReference type="SAM" id="Phobius"/>
    </source>
</evidence>
<dbReference type="OMA" id="HKSHEKN"/>
<dbReference type="InterPro" id="IPR040265">
    <property type="entry name" value="CHUP1/IPGA1-like"/>
</dbReference>
<dbReference type="EMBL" id="CM003613">
    <property type="protein sequence ID" value="KYP55835.1"/>
    <property type="molecule type" value="Genomic_DNA"/>
</dbReference>
<dbReference type="Proteomes" id="UP000075243">
    <property type="component" value="Chromosome 11"/>
</dbReference>
<dbReference type="GO" id="GO:0072699">
    <property type="term" value="P:protein localization to cortical microtubule cytoskeleton"/>
    <property type="evidence" value="ECO:0007669"/>
    <property type="project" value="TreeGrafter"/>
</dbReference>
<feature type="transmembrane region" description="Helical" evidence="4">
    <location>
        <begin position="476"/>
        <end position="496"/>
    </location>
</feature>
<dbReference type="PANTHER" id="PTHR31342:SF35">
    <property type="entry name" value="PROTEIN CHUP1, CHLOROPLASTIC-LIKE"/>
    <property type="match status" value="1"/>
</dbReference>
<dbReference type="GO" id="GO:0055028">
    <property type="term" value="C:cortical microtubule"/>
    <property type="evidence" value="ECO:0007669"/>
    <property type="project" value="TreeGrafter"/>
</dbReference>
<feature type="coiled-coil region" evidence="2">
    <location>
        <begin position="151"/>
        <end position="234"/>
    </location>
</feature>
<feature type="compositionally biased region" description="Low complexity" evidence="3">
    <location>
        <begin position="310"/>
        <end position="321"/>
    </location>
</feature>
<gene>
    <name evidence="5" type="ORF">KK1_002060</name>
</gene>
<dbReference type="PANTHER" id="PTHR31342">
    <property type="entry name" value="PROTEIN CHUP1, CHLOROPLASTIC"/>
    <property type="match status" value="1"/>
</dbReference>
<keyword evidence="4" id="KW-0812">Transmembrane</keyword>
<dbReference type="AlphaFoldDB" id="A0A151SM35"/>
<dbReference type="STRING" id="3821.A0A151SM35"/>
<keyword evidence="4" id="KW-1133">Transmembrane helix</keyword>
<keyword evidence="6" id="KW-1185">Reference proteome</keyword>
<sequence>MPQNLIKGEFKGLELLVGGEKIHNVTEKEVLQNLIRNYKQREVNLERKLLELNALREEHSAIVQMQKQLDEKTEKLDFLKKTIASLQSENTSILEKVREDLLSKKELDITNKMINEMKRKKEDVVRKQILMLQQQVTEFQKHNSSGRNATANKKLKEVQGMEVEVLELKRRNKELELEKREMGIKLVTAQARIRTEEERGARINEEITGLRQVHEELSEQVERLQRNRFDMVEELVYQRWLYSLLRFEVQDHQKQSRKASRRDCSQNSNKELCGEKHASVSDLEIESVSSNATLDENESDEIETNTTFESSSSSQSSGSSSIKMKSWRKIKDFSNKISSKGRNFASSPGMTRRFSMSMVESDSVNSPVINLSQTENSTFKSLESPIMSKIKRVSFSDSVKLSTYQDMAEEVENNTVDDKETRCEQIMELASSVKSFTNIDSIEENEGGKNNKTGHSDEVYSRNEPMSRKDNWIKTMLVQLVAFLFFSLILLACFMIK</sequence>
<evidence type="ECO:0000256" key="1">
    <source>
        <dbReference type="ARBA" id="ARBA00023054"/>
    </source>
</evidence>
<reference evidence="5 6" key="1">
    <citation type="journal article" date="2012" name="Nat. Biotechnol.">
        <title>Draft genome sequence of pigeonpea (Cajanus cajan), an orphan legume crop of resource-poor farmers.</title>
        <authorList>
            <person name="Varshney R.K."/>
            <person name="Chen W."/>
            <person name="Li Y."/>
            <person name="Bharti A.K."/>
            <person name="Saxena R.K."/>
            <person name="Schlueter J.A."/>
            <person name="Donoghue M.T."/>
            <person name="Azam S."/>
            <person name="Fan G."/>
            <person name="Whaley A.M."/>
            <person name="Farmer A.D."/>
            <person name="Sheridan J."/>
            <person name="Iwata A."/>
            <person name="Tuteja R."/>
            <person name="Penmetsa R.V."/>
            <person name="Wu W."/>
            <person name="Upadhyaya H.D."/>
            <person name="Yang S.P."/>
            <person name="Shah T."/>
            <person name="Saxena K.B."/>
            <person name="Michael T."/>
            <person name="McCombie W.R."/>
            <person name="Yang B."/>
            <person name="Zhang G."/>
            <person name="Yang H."/>
            <person name="Wang J."/>
            <person name="Spillane C."/>
            <person name="Cook D.R."/>
            <person name="May G.D."/>
            <person name="Xu X."/>
            <person name="Jackson S.A."/>
        </authorList>
    </citation>
    <scope>NUCLEOTIDE SEQUENCE [LARGE SCALE GENOMIC DNA]</scope>
    <source>
        <strain evidence="6">cv. Asha</strain>
    </source>
</reference>
<evidence type="ECO:0000313" key="5">
    <source>
        <dbReference type="EMBL" id="KYP55835.1"/>
    </source>
</evidence>
<evidence type="ECO:0000256" key="3">
    <source>
        <dbReference type="SAM" id="MobiDB-lite"/>
    </source>
</evidence>
<feature type="region of interest" description="Disordered" evidence="3">
    <location>
        <begin position="442"/>
        <end position="462"/>
    </location>
</feature>
<keyword evidence="1 2" id="KW-0175">Coiled coil</keyword>
<keyword evidence="4" id="KW-0472">Membrane</keyword>